<dbReference type="OrthoDB" id="911841at2759"/>
<reference evidence="1 2" key="1">
    <citation type="journal article" date="2013" name="BMC Genomics">
        <title>The miniature genome of a carnivorous plant Genlisea aurea contains a low number of genes and short non-coding sequences.</title>
        <authorList>
            <person name="Leushkin E.V."/>
            <person name="Sutormin R.A."/>
            <person name="Nabieva E.R."/>
            <person name="Penin A.A."/>
            <person name="Kondrashov A.S."/>
            <person name="Logacheva M.D."/>
        </authorList>
    </citation>
    <scope>NUCLEOTIDE SEQUENCE [LARGE SCALE GENOMIC DNA]</scope>
</reference>
<proteinExistence type="predicted"/>
<name>S8DM72_9LAMI</name>
<dbReference type="EMBL" id="AUSU01007356">
    <property type="protein sequence ID" value="EPS60707.1"/>
    <property type="molecule type" value="Genomic_DNA"/>
</dbReference>
<feature type="non-terminal residue" evidence="1">
    <location>
        <position position="77"/>
    </location>
</feature>
<comment type="caution">
    <text evidence="1">The sequence shown here is derived from an EMBL/GenBank/DDBJ whole genome shotgun (WGS) entry which is preliminary data.</text>
</comment>
<gene>
    <name evidence="1" type="ORF">M569_14095</name>
</gene>
<dbReference type="Gene3D" id="3.40.50.2000">
    <property type="entry name" value="Glycogen Phosphorylase B"/>
    <property type="match status" value="1"/>
</dbReference>
<dbReference type="Proteomes" id="UP000015453">
    <property type="component" value="Unassembled WGS sequence"/>
</dbReference>
<evidence type="ECO:0000313" key="2">
    <source>
        <dbReference type="Proteomes" id="UP000015453"/>
    </source>
</evidence>
<accession>S8DM72</accession>
<sequence length="77" mass="8407">AMAVKLQALLFPAPHQGHFTPAINLALKLASKGFGITFVVFEFLHRKLSAIHDQGTSEFDLFSEANKSGLKIHSTTI</sequence>
<feature type="non-terminal residue" evidence="1">
    <location>
        <position position="1"/>
    </location>
</feature>
<organism evidence="1 2">
    <name type="scientific">Genlisea aurea</name>
    <dbReference type="NCBI Taxonomy" id="192259"/>
    <lineage>
        <taxon>Eukaryota</taxon>
        <taxon>Viridiplantae</taxon>
        <taxon>Streptophyta</taxon>
        <taxon>Embryophyta</taxon>
        <taxon>Tracheophyta</taxon>
        <taxon>Spermatophyta</taxon>
        <taxon>Magnoliopsida</taxon>
        <taxon>eudicotyledons</taxon>
        <taxon>Gunneridae</taxon>
        <taxon>Pentapetalae</taxon>
        <taxon>asterids</taxon>
        <taxon>lamiids</taxon>
        <taxon>Lamiales</taxon>
        <taxon>Lentibulariaceae</taxon>
        <taxon>Genlisea</taxon>
    </lineage>
</organism>
<evidence type="ECO:0000313" key="1">
    <source>
        <dbReference type="EMBL" id="EPS60707.1"/>
    </source>
</evidence>
<protein>
    <submittedName>
        <fullName evidence="1">Uncharacterized protein</fullName>
    </submittedName>
</protein>
<dbReference type="AlphaFoldDB" id="S8DM72"/>
<keyword evidence="2" id="KW-1185">Reference proteome</keyword>
<dbReference type="SUPFAM" id="SSF53756">
    <property type="entry name" value="UDP-Glycosyltransferase/glycogen phosphorylase"/>
    <property type="match status" value="1"/>
</dbReference>